<dbReference type="AlphaFoldDB" id="A0A1X7VA14"/>
<proteinExistence type="predicted"/>
<sequence>MPREKKTVEEPSGDTTPVKELLEALEADRKWQQEHKKKCSEEHRELMRETYRQRFWTMKKAETQSYIEFGVQLKDLFRKWTAVAKNNPEELAEITVMEQLQNNMPRDLQVWICEKKPKTVVEAVTQADDYVLA</sequence>
<dbReference type="InterPro" id="IPR003309">
    <property type="entry name" value="SCAN_dom"/>
</dbReference>
<feature type="domain" description="SCAN box" evidence="1">
    <location>
        <begin position="52"/>
        <end position="129"/>
    </location>
</feature>
<accession>A0A1X7VA14</accession>
<dbReference type="PROSITE" id="PS50804">
    <property type="entry name" value="SCAN_BOX"/>
    <property type="match status" value="1"/>
</dbReference>
<dbReference type="Pfam" id="PF02023">
    <property type="entry name" value="SCAN"/>
    <property type="match status" value="1"/>
</dbReference>
<evidence type="ECO:0000313" key="2">
    <source>
        <dbReference type="EnsemblMetazoa" id="Aqu2.1.36856_001"/>
    </source>
</evidence>
<dbReference type="InParanoid" id="A0A1X7VA14"/>
<protein>
    <recommendedName>
        <fullName evidence="1">SCAN box domain-containing protein</fullName>
    </recommendedName>
</protein>
<dbReference type="STRING" id="400682.A0A1X7VA14"/>
<reference evidence="2" key="1">
    <citation type="submission" date="2017-05" db="UniProtKB">
        <authorList>
            <consortium name="EnsemblMetazoa"/>
        </authorList>
    </citation>
    <scope>IDENTIFICATION</scope>
</reference>
<dbReference type="SUPFAM" id="SSF47353">
    <property type="entry name" value="Retrovirus capsid dimerization domain-like"/>
    <property type="match status" value="1"/>
</dbReference>
<dbReference type="EnsemblMetazoa" id="Aqu2.1.36856_001">
    <property type="protein sequence ID" value="Aqu2.1.36856_001"/>
    <property type="gene ID" value="Aqu2.1.36856"/>
</dbReference>
<dbReference type="Gene3D" id="1.10.4020.10">
    <property type="entry name" value="DNA breaking-rejoining enzymes"/>
    <property type="match status" value="1"/>
</dbReference>
<name>A0A1X7VA14_AMPQE</name>
<evidence type="ECO:0000259" key="1">
    <source>
        <dbReference type="PROSITE" id="PS50804"/>
    </source>
</evidence>
<dbReference type="PANTHER" id="PTHR46888:SF1">
    <property type="entry name" value="RIBONUCLEASE H"/>
    <property type="match status" value="1"/>
</dbReference>
<dbReference type="InterPro" id="IPR038269">
    <property type="entry name" value="SCAN_sf"/>
</dbReference>
<organism evidence="2">
    <name type="scientific">Amphimedon queenslandica</name>
    <name type="common">Sponge</name>
    <dbReference type="NCBI Taxonomy" id="400682"/>
    <lineage>
        <taxon>Eukaryota</taxon>
        <taxon>Metazoa</taxon>
        <taxon>Porifera</taxon>
        <taxon>Demospongiae</taxon>
        <taxon>Heteroscleromorpha</taxon>
        <taxon>Haplosclerida</taxon>
        <taxon>Niphatidae</taxon>
        <taxon>Amphimedon</taxon>
    </lineage>
</organism>
<dbReference type="PANTHER" id="PTHR46888">
    <property type="entry name" value="ZINC KNUCKLE DOMAINCONTAINING PROTEIN-RELATED"/>
    <property type="match status" value="1"/>
</dbReference>